<evidence type="ECO:0000256" key="1">
    <source>
        <dbReference type="SAM" id="MobiDB-lite"/>
    </source>
</evidence>
<dbReference type="STRING" id="1770053.SAMN05216551_1042"/>
<dbReference type="GO" id="GO:0004519">
    <property type="term" value="F:endonuclease activity"/>
    <property type="evidence" value="ECO:0007669"/>
    <property type="project" value="InterPro"/>
</dbReference>
<dbReference type="PANTHER" id="PTHR34413">
    <property type="entry name" value="PROPHAGE TAIL FIBER ASSEMBLY PROTEIN HOMOLOG TFAE-RELATED-RELATED"/>
    <property type="match status" value="1"/>
</dbReference>
<dbReference type="RefSeq" id="WP_170845070.1">
    <property type="nucleotide sequence ID" value="NZ_FNLO01000004.1"/>
</dbReference>
<sequence length="687" mass="77270">MDQETIQRAEIQKAVTKGLKSLATAPPMTLSQWASDHFYLSAESSYVEQRWSAYPYQRAILDAMSNDDIREVVFKKSARVGYTKMILASMGYFAHHRRRNQCVWQPTDDDAAEFVKTEIEPMLRDVVVMRDVFPSYMQRSKHNTLRQKVFLGSTLHIRGGKAAKNYRRLSVDVGYLDEADAFDRDIEKEGSPGLLAAKRVEGATFPKMIFGGTLKLKGFSLIESRHDETAAQFQFHVPCPNCQAEHVMRWGGKDVPHGFKFDFNDPAGVVHHCPACGVGYTQAEYLNVWELGRWKAKDGTWIDHAGRFRRPDGALAPTPPSVGFSIWTAYSPQVSWEKLVREFKGAKEKAKTGDTSELKTFVNTTLGEAWEEDVEETDVDLLKKRAEPYALRTVPMGGLILGAGVDTQDDRFEITVWAFGRGEEMWIVDYTVLSANPAQRESWDKLDAYLQTRYLHAAGQMLSIEAVAIDTQGHHTHSVYAFCRDRAYRRVYAIRGDPAAGKPIKGKPSKQDVNENGKVQKRGVKLWHVGTDTAKDLIHNRLALTQPGPGYMHFSDQLEDAFYDQLTAEVRIVQRTKSGEESRWIKRKPGARNEVLDCTVYSLFAAHALDLHRFTDAMWQVLADRVAPLQSDFFSAGAMPAERVEDDVADDGAAVPPQAAAAAPSEPAPRNYDNGGSDWIPDRDNWL</sequence>
<feature type="region of interest" description="Disordered" evidence="1">
    <location>
        <begin position="645"/>
        <end position="687"/>
    </location>
</feature>
<feature type="domain" description="Terminase large subunit GpA endonuclease" evidence="3">
    <location>
        <begin position="322"/>
        <end position="613"/>
    </location>
</feature>
<evidence type="ECO:0000259" key="2">
    <source>
        <dbReference type="Pfam" id="PF05876"/>
    </source>
</evidence>
<dbReference type="HAMAP" id="MF_04144">
    <property type="entry name" value="TERL_LAMBDA"/>
    <property type="match status" value="1"/>
</dbReference>
<evidence type="ECO:0000313" key="5">
    <source>
        <dbReference type="Proteomes" id="UP000243719"/>
    </source>
</evidence>
<dbReference type="InterPro" id="IPR008866">
    <property type="entry name" value="Phage_lambda_GpA-like"/>
</dbReference>
<dbReference type="EMBL" id="FNLO01000004">
    <property type="protein sequence ID" value="SDV47924.1"/>
    <property type="molecule type" value="Genomic_DNA"/>
</dbReference>
<dbReference type="Pfam" id="PF20454">
    <property type="entry name" value="GpA_nuclease"/>
    <property type="match status" value="1"/>
</dbReference>
<keyword evidence="5" id="KW-1185">Reference proteome</keyword>
<dbReference type="Pfam" id="PF05876">
    <property type="entry name" value="GpA_ATPase"/>
    <property type="match status" value="1"/>
</dbReference>
<reference evidence="5" key="1">
    <citation type="submission" date="2016-09" db="EMBL/GenBank/DDBJ databases">
        <authorList>
            <person name="Varghese N."/>
            <person name="Submissions S."/>
        </authorList>
    </citation>
    <scope>NUCLEOTIDE SEQUENCE [LARGE SCALE GENOMIC DNA]</scope>
    <source>
        <strain evidence="5">JS23</strain>
    </source>
</reference>
<dbReference type="GO" id="GO:0016887">
    <property type="term" value="F:ATP hydrolysis activity"/>
    <property type="evidence" value="ECO:0007669"/>
    <property type="project" value="InterPro"/>
</dbReference>
<feature type="compositionally biased region" description="Low complexity" evidence="1">
    <location>
        <begin position="651"/>
        <end position="669"/>
    </location>
</feature>
<dbReference type="PANTHER" id="PTHR34413:SF2">
    <property type="entry name" value="PROPHAGE TAIL FIBER ASSEMBLY PROTEIN HOMOLOG TFAE-RELATED"/>
    <property type="match status" value="1"/>
</dbReference>
<dbReference type="GO" id="GO:0005524">
    <property type="term" value="F:ATP binding"/>
    <property type="evidence" value="ECO:0007669"/>
    <property type="project" value="InterPro"/>
</dbReference>
<dbReference type="InterPro" id="IPR027417">
    <property type="entry name" value="P-loop_NTPase"/>
</dbReference>
<gene>
    <name evidence="4" type="ORF">SAMN05216551_1042</name>
</gene>
<dbReference type="InterPro" id="IPR046454">
    <property type="entry name" value="GpA_endonuclease"/>
</dbReference>
<proteinExistence type="inferred from homology"/>
<evidence type="ECO:0000259" key="3">
    <source>
        <dbReference type="Pfam" id="PF20454"/>
    </source>
</evidence>
<feature type="domain" description="Phage terminase large subunit GpA ATPase" evidence="2">
    <location>
        <begin position="49"/>
        <end position="294"/>
    </location>
</feature>
<organism evidence="4 5">
    <name type="scientific">Chitinasiproducens palmae</name>
    <dbReference type="NCBI Taxonomy" id="1770053"/>
    <lineage>
        <taxon>Bacteria</taxon>
        <taxon>Pseudomonadati</taxon>
        <taxon>Pseudomonadota</taxon>
        <taxon>Betaproteobacteria</taxon>
        <taxon>Burkholderiales</taxon>
        <taxon>Burkholderiaceae</taxon>
        <taxon>Chitinasiproducens</taxon>
    </lineage>
</organism>
<protein>
    <submittedName>
        <fullName evidence="4">Phage terminase, large subunit GpA</fullName>
    </submittedName>
</protein>
<name>A0A1H2PMT2_9BURK</name>
<dbReference type="InterPro" id="IPR051220">
    <property type="entry name" value="TFA_Chaperone"/>
</dbReference>
<dbReference type="Proteomes" id="UP000243719">
    <property type="component" value="Unassembled WGS sequence"/>
</dbReference>
<dbReference type="InterPro" id="IPR046453">
    <property type="entry name" value="GpA_ATPase"/>
</dbReference>
<dbReference type="Gene3D" id="3.40.50.300">
    <property type="entry name" value="P-loop containing nucleotide triphosphate hydrolases"/>
    <property type="match status" value="1"/>
</dbReference>
<evidence type="ECO:0000313" key="4">
    <source>
        <dbReference type="EMBL" id="SDV47924.1"/>
    </source>
</evidence>
<accession>A0A1H2PMT2</accession>
<dbReference type="AlphaFoldDB" id="A0A1H2PMT2"/>